<dbReference type="PANTHER" id="PTHR33646:SF2">
    <property type="entry name" value="F20H23.8 PROTEIN"/>
    <property type="match status" value="1"/>
</dbReference>
<evidence type="ECO:0000259" key="2">
    <source>
        <dbReference type="Pfam" id="PF20705"/>
    </source>
</evidence>
<gene>
    <name evidence="3" type="ORF">AYBTSS11_LOCUS3813</name>
</gene>
<protein>
    <recommendedName>
        <fullName evidence="2">DUF6821 domain-containing protein</fullName>
    </recommendedName>
</protein>
<dbReference type="EMBL" id="OY731398">
    <property type="protein sequence ID" value="CAJ1921965.1"/>
    <property type="molecule type" value="Genomic_DNA"/>
</dbReference>
<keyword evidence="1" id="KW-0472">Membrane</keyword>
<dbReference type="Proteomes" id="UP001189624">
    <property type="component" value="Chromosome 1"/>
</dbReference>
<keyword evidence="1" id="KW-0812">Transmembrane</keyword>
<feature type="transmembrane region" description="Helical" evidence="1">
    <location>
        <begin position="198"/>
        <end position="221"/>
    </location>
</feature>
<evidence type="ECO:0000313" key="4">
    <source>
        <dbReference type="Proteomes" id="UP001189624"/>
    </source>
</evidence>
<evidence type="ECO:0000313" key="3">
    <source>
        <dbReference type="EMBL" id="CAJ1921965.1"/>
    </source>
</evidence>
<dbReference type="PANTHER" id="PTHR33646">
    <property type="entry name" value="GB|AAF00631.1"/>
    <property type="match status" value="1"/>
</dbReference>
<keyword evidence="1" id="KW-1133">Transmembrane helix</keyword>
<reference evidence="3" key="1">
    <citation type="submission" date="2023-10" db="EMBL/GenBank/DDBJ databases">
        <authorList>
            <person name="Domelevo Entfellner J.-B."/>
        </authorList>
    </citation>
    <scope>NUCLEOTIDE SEQUENCE</scope>
</reference>
<evidence type="ECO:0000256" key="1">
    <source>
        <dbReference type="SAM" id="Phobius"/>
    </source>
</evidence>
<organism evidence="3 4">
    <name type="scientific">Sphenostylis stenocarpa</name>
    <dbReference type="NCBI Taxonomy" id="92480"/>
    <lineage>
        <taxon>Eukaryota</taxon>
        <taxon>Viridiplantae</taxon>
        <taxon>Streptophyta</taxon>
        <taxon>Embryophyta</taxon>
        <taxon>Tracheophyta</taxon>
        <taxon>Spermatophyta</taxon>
        <taxon>Magnoliopsida</taxon>
        <taxon>eudicotyledons</taxon>
        <taxon>Gunneridae</taxon>
        <taxon>Pentapetalae</taxon>
        <taxon>rosids</taxon>
        <taxon>fabids</taxon>
        <taxon>Fabales</taxon>
        <taxon>Fabaceae</taxon>
        <taxon>Papilionoideae</taxon>
        <taxon>50 kb inversion clade</taxon>
        <taxon>NPAAA clade</taxon>
        <taxon>indigoferoid/millettioid clade</taxon>
        <taxon>Phaseoleae</taxon>
        <taxon>Sphenostylis</taxon>
    </lineage>
</organism>
<dbReference type="Gramene" id="rna-AYBTSS11_LOCUS3813">
    <property type="protein sequence ID" value="CAJ1921965.1"/>
    <property type="gene ID" value="gene-AYBTSS11_LOCUS3813"/>
</dbReference>
<sequence length="378" mass="41706">MDTNDWVVLSDDSLFDVNEDCAEKQIYLGKRNLNSKGVFDVDDYYFCTSPKFKKTSEASRNFHPRVIREVAHIPIQLESRIGKAPDEGLVEENTKDHVEVTLVPSPITSEKIKEVVLGAGKDTVPQLFSKIREIESPKSVGRGLFISPDIGALKFEDIGGEAHEIMVSPRVKIERDRTIMDADKEVEDCSDGFNFWKWSLNGVGAICSFGVAAATICVLFFGSQQRNKFHRDQRIRFQVYTDDKRIKQMVQHATKLNEAAFSSMNGVPLSRARITCGGYYDGLDFKERLNARTKSEAKAVERVVASDEGPGAGASAAETPVAAITNKAITKRKKTGSCPDFPAVDRFEVLGSRTCPVVGQSVSIRFLGAIQLSPTVCG</sequence>
<feature type="domain" description="DUF6821" evidence="2">
    <location>
        <begin position="122"/>
        <end position="283"/>
    </location>
</feature>
<dbReference type="Pfam" id="PF20705">
    <property type="entry name" value="DUF6821"/>
    <property type="match status" value="1"/>
</dbReference>
<dbReference type="InterPro" id="IPR045883">
    <property type="entry name" value="At4g13530-like"/>
</dbReference>
<feature type="non-terminal residue" evidence="3">
    <location>
        <position position="378"/>
    </location>
</feature>
<dbReference type="InterPro" id="IPR049224">
    <property type="entry name" value="DUF6821"/>
</dbReference>
<name>A0AA86RSX2_9FABA</name>
<keyword evidence="4" id="KW-1185">Reference proteome</keyword>
<proteinExistence type="predicted"/>
<accession>A0AA86RSX2</accession>
<dbReference type="AlphaFoldDB" id="A0AA86RSX2"/>